<protein>
    <submittedName>
        <fullName evidence="1">Uncharacterized protein</fullName>
    </submittedName>
</protein>
<dbReference type="Proteomes" id="UP001157006">
    <property type="component" value="Chromosome 3"/>
</dbReference>
<gene>
    <name evidence="1" type="ORF">VFH_III131080</name>
</gene>
<sequence>MVQYPPPQCLCFATAQPANYVLPKSNDFPNSGVLFRLLSDLHCKIKKEVALTSGELIVPSLKPSIGCLVKYGSITEKILDANGRLKEHGVFEGNPDVDLTGIGCEDIQEGILGELRKLWRSIVPSKIHLFGWRHRWVQGLTRLWPKISLGLR</sequence>
<evidence type="ECO:0000313" key="1">
    <source>
        <dbReference type="EMBL" id="CAI8604395.1"/>
    </source>
</evidence>
<proteinExistence type="predicted"/>
<accession>A0AAV1A618</accession>
<evidence type="ECO:0000313" key="2">
    <source>
        <dbReference type="Proteomes" id="UP001157006"/>
    </source>
</evidence>
<dbReference type="AlphaFoldDB" id="A0AAV1A618"/>
<keyword evidence="2" id="KW-1185">Reference proteome</keyword>
<name>A0AAV1A618_VICFA</name>
<organism evidence="1 2">
    <name type="scientific">Vicia faba</name>
    <name type="common">Broad bean</name>
    <name type="synonym">Faba vulgaris</name>
    <dbReference type="NCBI Taxonomy" id="3906"/>
    <lineage>
        <taxon>Eukaryota</taxon>
        <taxon>Viridiplantae</taxon>
        <taxon>Streptophyta</taxon>
        <taxon>Embryophyta</taxon>
        <taxon>Tracheophyta</taxon>
        <taxon>Spermatophyta</taxon>
        <taxon>Magnoliopsida</taxon>
        <taxon>eudicotyledons</taxon>
        <taxon>Gunneridae</taxon>
        <taxon>Pentapetalae</taxon>
        <taxon>rosids</taxon>
        <taxon>fabids</taxon>
        <taxon>Fabales</taxon>
        <taxon>Fabaceae</taxon>
        <taxon>Papilionoideae</taxon>
        <taxon>50 kb inversion clade</taxon>
        <taxon>NPAAA clade</taxon>
        <taxon>Hologalegina</taxon>
        <taxon>IRL clade</taxon>
        <taxon>Fabeae</taxon>
        <taxon>Vicia</taxon>
    </lineage>
</organism>
<reference evidence="1 2" key="1">
    <citation type="submission" date="2023-01" db="EMBL/GenBank/DDBJ databases">
        <authorList>
            <person name="Kreplak J."/>
        </authorList>
    </citation>
    <scope>NUCLEOTIDE SEQUENCE [LARGE SCALE GENOMIC DNA]</scope>
</reference>
<dbReference type="EMBL" id="OX451738">
    <property type="protein sequence ID" value="CAI8604395.1"/>
    <property type="molecule type" value="Genomic_DNA"/>
</dbReference>